<dbReference type="PROSITE" id="PS51747">
    <property type="entry name" value="CYT_DCMP_DEAMINASES_2"/>
    <property type="match status" value="1"/>
</dbReference>
<evidence type="ECO:0000256" key="5">
    <source>
        <dbReference type="ARBA" id="ARBA00048045"/>
    </source>
</evidence>
<keyword evidence="3 6" id="KW-0378">Hydrolase</keyword>
<feature type="domain" description="CMP/dCMP-type deaminase" evidence="8">
    <location>
        <begin position="7"/>
        <end position="139"/>
    </location>
</feature>
<dbReference type="GO" id="GO:0052717">
    <property type="term" value="F:tRNA-specific adenosine-34 deaminase activity"/>
    <property type="evidence" value="ECO:0007669"/>
    <property type="project" value="UniProtKB-UniRule"/>
</dbReference>
<feature type="binding site" evidence="6">
    <location>
        <position position="108"/>
    </location>
    <ligand>
        <name>Zn(2+)</name>
        <dbReference type="ChEBI" id="CHEBI:29105"/>
        <note>catalytic</note>
    </ligand>
</feature>
<evidence type="ECO:0000313" key="9">
    <source>
        <dbReference type="EMBL" id="XDS46574.1"/>
    </source>
</evidence>
<dbReference type="EMBL" id="CP129682">
    <property type="protein sequence ID" value="XDS48722.1"/>
    <property type="molecule type" value="Genomic_DNA"/>
</dbReference>
<evidence type="ECO:0000313" key="11">
    <source>
        <dbReference type="EMBL" id="XDS49949.1"/>
    </source>
</evidence>
<evidence type="ECO:0000256" key="2">
    <source>
        <dbReference type="ARBA" id="ARBA00022723"/>
    </source>
</evidence>
<comment type="similarity">
    <text evidence="6">Belongs to the cytidine and deoxycytidylate deaminase family.</text>
</comment>
<comment type="cofactor">
    <cofactor evidence="6">
        <name>Zn(2+)</name>
        <dbReference type="ChEBI" id="CHEBI:29105"/>
    </cofactor>
    <text evidence="6">Binds 1 zinc ion per subunit.</text>
</comment>
<evidence type="ECO:0000256" key="1">
    <source>
        <dbReference type="ARBA" id="ARBA00022694"/>
    </source>
</evidence>
<dbReference type="PANTHER" id="PTHR11079:SF202">
    <property type="entry name" value="TRNA-SPECIFIC ADENOSINE DEAMINASE"/>
    <property type="match status" value="1"/>
</dbReference>
<dbReference type="Gene3D" id="3.40.140.10">
    <property type="entry name" value="Cytidine Deaminase, domain 2"/>
    <property type="match status" value="1"/>
</dbReference>
<feature type="active site" description="Proton donor" evidence="6">
    <location>
        <position position="61"/>
    </location>
</feature>
<dbReference type="EC" id="3.5.4.33" evidence="6"/>
<dbReference type="InterPro" id="IPR016193">
    <property type="entry name" value="Cytidine_deaminase-like"/>
</dbReference>
<dbReference type="EMBL" id="CP129675">
    <property type="protein sequence ID" value="XDS46574.1"/>
    <property type="molecule type" value="Genomic_DNA"/>
</dbReference>
<feature type="region of interest" description="Disordered" evidence="7">
    <location>
        <begin position="69"/>
        <end position="89"/>
    </location>
</feature>
<comment type="function">
    <text evidence="6">Catalyzes the deamination of adenosine to inosine at the wobble position 34 of tRNA(Arg2).</text>
</comment>
<evidence type="ECO:0000313" key="10">
    <source>
        <dbReference type="EMBL" id="XDS48722.1"/>
    </source>
</evidence>
<dbReference type="AlphaFoldDB" id="A0AB39ULU0"/>
<proteinExistence type="inferred from homology"/>
<dbReference type="GO" id="GO:0002100">
    <property type="term" value="P:tRNA wobble adenosine to inosine editing"/>
    <property type="evidence" value="ECO:0007669"/>
    <property type="project" value="UniProtKB-UniRule"/>
</dbReference>
<dbReference type="PANTHER" id="PTHR11079">
    <property type="entry name" value="CYTOSINE DEAMINASE FAMILY MEMBER"/>
    <property type="match status" value="1"/>
</dbReference>
<keyword evidence="1 6" id="KW-0819">tRNA processing</keyword>
<name>A0AB39ULU0_9BIFI</name>
<feature type="binding site" evidence="6">
    <location>
        <position position="59"/>
    </location>
    <ligand>
        <name>Zn(2+)</name>
        <dbReference type="ChEBI" id="CHEBI:29105"/>
        <note>catalytic</note>
    </ligand>
</feature>
<dbReference type="SUPFAM" id="SSF53927">
    <property type="entry name" value="Cytidine deaminase-like"/>
    <property type="match status" value="1"/>
</dbReference>
<evidence type="ECO:0000256" key="6">
    <source>
        <dbReference type="HAMAP-Rule" id="MF_00972"/>
    </source>
</evidence>
<comment type="catalytic activity">
    <reaction evidence="5 6">
        <text>adenosine(34) in tRNA + H2O + H(+) = inosine(34) in tRNA + NH4(+)</text>
        <dbReference type="Rhea" id="RHEA:43168"/>
        <dbReference type="Rhea" id="RHEA-COMP:10373"/>
        <dbReference type="Rhea" id="RHEA-COMP:10374"/>
        <dbReference type="ChEBI" id="CHEBI:15377"/>
        <dbReference type="ChEBI" id="CHEBI:15378"/>
        <dbReference type="ChEBI" id="CHEBI:28938"/>
        <dbReference type="ChEBI" id="CHEBI:74411"/>
        <dbReference type="ChEBI" id="CHEBI:82852"/>
        <dbReference type="EC" id="3.5.4.33"/>
    </reaction>
</comment>
<dbReference type="GO" id="GO:0008270">
    <property type="term" value="F:zinc ion binding"/>
    <property type="evidence" value="ECO:0007669"/>
    <property type="project" value="UniProtKB-UniRule"/>
</dbReference>
<dbReference type="EMBL" id="CP129683">
    <property type="protein sequence ID" value="XDS49949.1"/>
    <property type="molecule type" value="Genomic_DNA"/>
</dbReference>
<dbReference type="CDD" id="cd01285">
    <property type="entry name" value="nucleoside_deaminase"/>
    <property type="match status" value="1"/>
</dbReference>
<gene>
    <name evidence="6" type="primary">tadA</name>
    <name evidence="11" type="ORF">QN062_05930</name>
    <name evidence="10" type="ORF">QN216_00125</name>
    <name evidence="9" type="ORF">QN217_10725</name>
</gene>
<evidence type="ECO:0000256" key="7">
    <source>
        <dbReference type="SAM" id="MobiDB-lite"/>
    </source>
</evidence>
<accession>A0AB39ULU0</accession>
<comment type="subunit">
    <text evidence="6">Homodimer.</text>
</comment>
<organism evidence="11">
    <name type="scientific">Bifidobacterium fermentum</name>
    <dbReference type="NCBI Taxonomy" id="3059035"/>
    <lineage>
        <taxon>Bacteria</taxon>
        <taxon>Bacillati</taxon>
        <taxon>Actinomycetota</taxon>
        <taxon>Actinomycetes</taxon>
        <taxon>Bifidobacteriales</taxon>
        <taxon>Bifidobacteriaceae</taxon>
        <taxon>Bifidobacterium</taxon>
    </lineage>
</organism>
<reference evidence="11" key="1">
    <citation type="submission" date="2023-07" db="EMBL/GenBank/DDBJ databases">
        <title>Bifidobacterium aquikefiriaerophilum sp. nov. and Bifidobacterium eccum sp. nov., isolated from water kefir.</title>
        <authorList>
            <person name="Breselge S."/>
            <person name="Bellassi P."/>
            <person name="Barcenilla C."/>
            <person name="Alvarez-Ordonez A."/>
            <person name="Morelli L."/>
            <person name="Cotter P.D."/>
        </authorList>
    </citation>
    <scope>NUCLEOTIDE SEQUENCE</scope>
    <source>
        <strain evidence="11">WK012_4_13</strain>
        <strain evidence="10">WK013_4_14</strain>
        <strain evidence="9">WK048_4_13</strain>
    </source>
</reference>
<evidence type="ECO:0000256" key="3">
    <source>
        <dbReference type="ARBA" id="ARBA00022801"/>
    </source>
</evidence>
<evidence type="ECO:0000259" key="8">
    <source>
        <dbReference type="PROSITE" id="PS51747"/>
    </source>
</evidence>
<protein>
    <recommendedName>
        <fullName evidence="6">tRNA-specific adenosine deaminase</fullName>
        <ecNumber evidence="6">3.5.4.33</ecNumber>
    </recommendedName>
</protein>
<keyword evidence="2 6" id="KW-0479">Metal-binding</keyword>
<dbReference type="InterPro" id="IPR028883">
    <property type="entry name" value="tRNA_aden_deaminase"/>
</dbReference>
<dbReference type="Pfam" id="PF00383">
    <property type="entry name" value="dCMP_cyt_deam_1"/>
    <property type="match status" value="1"/>
</dbReference>
<dbReference type="InterPro" id="IPR002125">
    <property type="entry name" value="CMP_dCMP_dom"/>
</dbReference>
<dbReference type="KEGG" id="bfk:QN062_05930"/>
<feature type="binding site" evidence="6">
    <location>
        <position position="111"/>
    </location>
    <ligand>
        <name>Zn(2+)</name>
        <dbReference type="ChEBI" id="CHEBI:29105"/>
        <note>catalytic</note>
    </ligand>
</feature>
<evidence type="ECO:0000256" key="4">
    <source>
        <dbReference type="ARBA" id="ARBA00022833"/>
    </source>
</evidence>
<keyword evidence="4 6" id="KW-0862">Zinc</keyword>
<sequence length="183" mass="19659">MNSLTTLPWNDAMNRALALAHMAQVGGDVPIGAVILDSQGAVVGEGCNRREVAGDPLAHAEIVALRQVHERRLDPPSSATPEESRAPSVRPAGWNLSGLTLVVTMEPCPMCAGAAVLSHVDRIVFGSWDPKLGACGSVWDIPRDPHMGHSPEIVGGVRERECSALLTEFFQAKRVHYVDKTRP</sequence>
<dbReference type="HAMAP" id="MF_00972">
    <property type="entry name" value="tRNA_aden_deaminase"/>
    <property type="match status" value="1"/>
</dbReference>